<dbReference type="PANTHER" id="PTHR30518">
    <property type="entry name" value="ENDOLYTIC MUREIN TRANSGLYCOSYLASE"/>
    <property type="match status" value="1"/>
</dbReference>
<dbReference type="PANTHER" id="PTHR30518:SF2">
    <property type="entry name" value="ENDOLYTIC MUREIN TRANSGLYCOSYLASE"/>
    <property type="match status" value="1"/>
</dbReference>
<comment type="catalytic activity">
    <reaction evidence="1">
        <text>a peptidoglycan chain = a peptidoglycan chain with N-acetyl-1,6-anhydromuramyl-[peptide] at the reducing end + a peptidoglycan chain with N-acetylglucosamine at the non-reducing end.</text>
        <dbReference type="EC" id="4.2.2.29"/>
    </reaction>
</comment>
<keyword evidence="1" id="KW-1003">Cell membrane</keyword>
<reference evidence="3 4" key="1">
    <citation type="submission" date="2018-02" db="EMBL/GenBank/DDBJ databases">
        <title>Insights into the biology of acidophilic members of the Acidiferrobacteraceae family derived from comparative genomic analyses.</title>
        <authorList>
            <person name="Issotta F."/>
            <person name="Thyssen C."/>
            <person name="Mena C."/>
            <person name="Moya A."/>
            <person name="Bellenberg S."/>
            <person name="Sproer C."/>
            <person name="Covarrubias P.C."/>
            <person name="Sand W."/>
            <person name="Quatrini R."/>
            <person name="Vera M."/>
        </authorList>
    </citation>
    <scope>NUCLEOTIDE SEQUENCE [LARGE SCALE GENOMIC DNA]</scope>
    <source>
        <strain evidence="4">m-1</strain>
    </source>
</reference>
<dbReference type="GO" id="GO:0005886">
    <property type="term" value="C:plasma membrane"/>
    <property type="evidence" value="ECO:0007669"/>
    <property type="project" value="UniProtKB-UniRule"/>
</dbReference>
<dbReference type="HAMAP" id="MF_02065">
    <property type="entry name" value="MltG"/>
    <property type="match status" value="1"/>
</dbReference>
<comment type="function">
    <text evidence="1">Functions as a peptidoglycan terminase that cleaves nascent peptidoglycan strands endolytically to terminate their elongation.</text>
</comment>
<keyword evidence="1" id="KW-1133">Transmembrane helix</keyword>
<dbReference type="GO" id="GO:0008932">
    <property type="term" value="F:lytic endotransglycosylase activity"/>
    <property type="evidence" value="ECO:0007669"/>
    <property type="project" value="UniProtKB-UniRule"/>
</dbReference>
<keyword evidence="1" id="KW-0472">Membrane</keyword>
<evidence type="ECO:0000256" key="1">
    <source>
        <dbReference type="HAMAP-Rule" id="MF_02065"/>
    </source>
</evidence>
<feature type="region of interest" description="Disordered" evidence="2">
    <location>
        <begin position="325"/>
        <end position="358"/>
    </location>
</feature>
<comment type="caution">
    <text evidence="3">The sequence shown here is derived from an EMBL/GenBank/DDBJ whole genome shotgun (WGS) entry which is preliminary data.</text>
</comment>
<dbReference type="Pfam" id="PF02618">
    <property type="entry name" value="YceG"/>
    <property type="match status" value="1"/>
</dbReference>
<dbReference type="GO" id="GO:0009252">
    <property type="term" value="P:peptidoglycan biosynthetic process"/>
    <property type="evidence" value="ECO:0007669"/>
    <property type="project" value="UniProtKB-UniRule"/>
</dbReference>
<proteinExistence type="inferred from homology"/>
<comment type="similarity">
    <text evidence="1">Belongs to the transglycosylase MltG family.</text>
</comment>
<evidence type="ECO:0000313" key="3">
    <source>
        <dbReference type="EMBL" id="RCN56151.1"/>
    </source>
</evidence>
<keyword evidence="1" id="KW-0997">Cell inner membrane</keyword>
<name>A0A1C2FYZ5_9GAMM</name>
<accession>A0A1C2FYZ5</accession>
<dbReference type="Gene3D" id="3.30.160.60">
    <property type="entry name" value="Classic Zinc Finger"/>
    <property type="match status" value="1"/>
</dbReference>
<keyword evidence="4" id="KW-1185">Reference proteome</keyword>
<feature type="compositionally biased region" description="Basic residues" evidence="2">
    <location>
        <begin position="349"/>
        <end position="358"/>
    </location>
</feature>
<dbReference type="STRING" id="163359.A9R16_02385"/>
<dbReference type="InterPro" id="IPR003770">
    <property type="entry name" value="MLTG-like"/>
</dbReference>
<dbReference type="GO" id="GO:0071555">
    <property type="term" value="P:cell wall organization"/>
    <property type="evidence" value="ECO:0007669"/>
    <property type="project" value="UniProtKB-KW"/>
</dbReference>
<keyword evidence="1" id="KW-0961">Cell wall biogenesis/degradation</keyword>
<keyword evidence="1" id="KW-0456">Lyase</keyword>
<keyword evidence="1" id="KW-0812">Transmembrane</keyword>
<dbReference type="NCBIfam" id="TIGR00247">
    <property type="entry name" value="endolytic transglycosylase MltG"/>
    <property type="match status" value="1"/>
</dbReference>
<dbReference type="EMBL" id="PSYR01000002">
    <property type="protein sequence ID" value="RCN56151.1"/>
    <property type="molecule type" value="Genomic_DNA"/>
</dbReference>
<dbReference type="EC" id="4.2.2.29" evidence="1"/>
<dbReference type="AlphaFoldDB" id="A0A1C2FYZ5"/>
<protein>
    <recommendedName>
        <fullName evidence="1">Endolytic murein transglycosylase</fullName>
        <ecNumber evidence="1">4.2.2.29</ecNumber>
    </recommendedName>
    <alternativeName>
        <fullName evidence="1">Peptidoglycan lytic transglycosylase</fullName>
    </alternativeName>
    <alternativeName>
        <fullName evidence="1">Peptidoglycan polymerization terminase</fullName>
    </alternativeName>
</protein>
<sequence>MRPRSKWGLGALVLCGLSAAGWYLLADRPLHPGVKTFHLPTGTTMRAFAELLQRRHVIDSANTFVALAELTGEGDALKTGVYRFSDPTTPLRILHRVVTGQVVEYPLTLVPGWTFHQVRQALARAIHLTDDVKGRSHASVRAALHMHASLEGAFFPDTYYYTYGASATSVLARAHKRLRALLAKDWRNRAPDLPLRTPQQALILASLIEKETAKAGERRKIAGVFVNRLRLGMRLETDPTVIFSLGKRYHGVLTSADLEYPSPYNTYLHYGLPPTPIGLCSARTLYAALHPDKTRALYFVATGRGGHVFSDTLQAQDEAIRKYEIDSTPPAAVPESRGARRVGQDHANRSRRGLLRTP</sequence>
<gene>
    <name evidence="1 3" type="primary">mltG</name>
    <name evidence="3" type="ORF">C4900_09830</name>
</gene>
<evidence type="ECO:0000313" key="4">
    <source>
        <dbReference type="Proteomes" id="UP000253250"/>
    </source>
</evidence>
<dbReference type="Gene3D" id="3.30.1490.480">
    <property type="entry name" value="Endolytic murein transglycosylase"/>
    <property type="match status" value="1"/>
</dbReference>
<feature type="site" description="Important for catalytic activity" evidence="1">
    <location>
        <position position="211"/>
    </location>
</feature>
<organism evidence="3 4">
    <name type="scientific">Acidiferrobacter thiooxydans</name>
    <dbReference type="NCBI Taxonomy" id="163359"/>
    <lineage>
        <taxon>Bacteria</taxon>
        <taxon>Pseudomonadati</taxon>
        <taxon>Pseudomonadota</taxon>
        <taxon>Gammaproteobacteria</taxon>
        <taxon>Acidiferrobacterales</taxon>
        <taxon>Acidiferrobacteraceae</taxon>
        <taxon>Acidiferrobacter</taxon>
    </lineage>
</organism>
<evidence type="ECO:0000256" key="2">
    <source>
        <dbReference type="SAM" id="MobiDB-lite"/>
    </source>
</evidence>
<dbReference type="Proteomes" id="UP000253250">
    <property type="component" value="Unassembled WGS sequence"/>
</dbReference>
<dbReference type="CDD" id="cd08010">
    <property type="entry name" value="MltG_like"/>
    <property type="match status" value="1"/>
</dbReference>
<dbReference type="RefSeq" id="WP_065971729.1">
    <property type="nucleotide sequence ID" value="NZ_CP080624.1"/>
</dbReference>